<dbReference type="PANTHER" id="PTHR42770">
    <property type="entry name" value="AMINO ACID TRANSPORTER-RELATED"/>
    <property type="match status" value="1"/>
</dbReference>
<feature type="transmembrane region" description="Helical" evidence="7">
    <location>
        <begin position="127"/>
        <end position="146"/>
    </location>
</feature>
<feature type="region of interest" description="Disordered" evidence="6">
    <location>
        <begin position="416"/>
        <end position="459"/>
    </location>
</feature>
<keyword evidence="2" id="KW-1003">Cell membrane</keyword>
<keyword evidence="5 7" id="KW-0472">Membrane</keyword>
<dbReference type="EMBL" id="JAUCGQ010000001">
    <property type="protein sequence ID" value="MDM7854791.1"/>
    <property type="molecule type" value="Genomic_DNA"/>
</dbReference>
<evidence type="ECO:0000256" key="1">
    <source>
        <dbReference type="ARBA" id="ARBA00004651"/>
    </source>
</evidence>
<dbReference type="Pfam" id="PF13520">
    <property type="entry name" value="AA_permease_2"/>
    <property type="match status" value="1"/>
</dbReference>
<evidence type="ECO:0000256" key="2">
    <source>
        <dbReference type="ARBA" id="ARBA00022475"/>
    </source>
</evidence>
<keyword evidence="9" id="KW-1185">Reference proteome</keyword>
<reference evidence="8 9" key="1">
    <citation type="submission" date="2023-06" db="EMBL/GenBank/DDBJ databases">
        <title>Cellulomonas sp. MW4 Whole genome sequence.</title>
        <authorList>
            <person name="Park S."/>
        </authorList>
    </citation>
    <scope>NUCLEOTIDE SEQUENCE [LARGE SCALE GENOMIC DNA]</scope>
    <source>
        <strain evidence="8 9">MW4</strain>
    </source>
</reference>
<feature type="transmembrane region" description="Helical" evidence="7">
    <location>
        <begin position="373"/>
        <end position="406"/>
    </location>
</feature>
<feature type="transmembrane region" description="Helical" evidence="7">
    <location>
        <begin position="223"/>
        <end position="244"/>
    </location>
</feature>
<feature type="transmembrane region" description="Helical" evidence="7">
    <location>
        <begin position="152"/>
        <end position="173"/>
    </location>
</feature>
<dbReference type="InterPro" id="IPR050367">
    <property type="entry name" value="APC_superfamily"/>
</dbReference>
<feature type="transmembrane region" description="Helical" evidence="7">
    <location>
        <begin position="350"/>
        <end position="367"/>
    </location>
</feature>
<feature type="compositionally biased region" description="Basic and acidic residues" evidence="6">
    <location>
        <begin position="449"/>
        <end position="459"/>
    </location>
</feature>
<evidence type="ECO:0000256" key="3">
    <source>
        <dbReference type="ARBA" id="ARBA00022692"/>
    </source>
</evidence>
<proteinExistence type="predicted"/>
<evidence type="ECO:0000313" key="8">
    <source>
        <dbReference type="EMBL" id="MDM7854791.1"/>
    </source>
</evidence>
<accession>A0ABT7SF88</accession>
<comment type="subcellular location">
    <subcellularLocation>
        <location evidence="1">Cell membrane</location>
        <topology evidence="1">Multi-pass membrane protein</topology>
    </subcellularLocation>
</comment>
<feature type="transmembrane region" description="Helical" evidence="7">
    <location>
        <begin position="319"/>
        <end position="338"/>
    </location>
</feature>
<feature type="transmembrane region" description="Helical" evidence="7">
    <location>
        <begin position="256"/>
        <end position="281"/>
    </location>
</feature>
<evidence type="ECO:0000256" key="6">
    <source>
        <dbReference type="SAM" id="MobiDB-lite"/>
    </source>
</evidence>
<name>A0ABT7SF88_9CELL</name>
<feature type="transmembrane region" description="Helical" evidence="7">
    <location>
        <begin position="46"/>
        <end position="65"/>
    </location>
</feature>
<dbReference type="PANTHER" id="PTHR42770:SF13">
    <property type="entry name" value="L-METHIONINE_BRANCHED-CHAIN AMINO ACID EXPORTER YJEH"/>
    <property type="match status" value="1"/>
</dbReference>
<dbReference type="PIRSF" id="PIRSF006060">
    <property type="entry name" value="AA_transporter"/>
    <property type="match status" value="1"/>
</dbReference>
<dbReference type="RefSeq" id="WP_289454613.1">
    <property type="nucleotide sequence ID" value="NZ_JAUCGQ010000001.1"/>
</dbReference>
<evidence type="ECO:0000256" key="4">
    <source>
        <dbReference type="ARBA" id="ARBA00022989"/>
    </source>
</evidence>
<dbReference type="InterPro" id="IPR002293">
    <property type="entry name" value="AA/rel_permease1"/>
</dbReference>
<sequence>MPARSRTPYRFGVVTGAAMLLGSLLGPGALALPALAAHAAGPAPLAAWAALLAASVPIALTFATLGARHPGGGGISGFAAHAFGDWAAGPVGWWFYAAVPIGVAAAGIIGARYLAAAAAVDTGWVRILGAAFVVAGLAANVAGLRASGRSQVVSTVLLVALLATTIVTSASRVDAAAFTPFAPRGWTAVGAAAALLFYAFSGWEAATHLSAQFGSGTTVLRATVVALLVVTVLYLGLAVLTIGLDAGQSSVPLLTFLRGTFGPAGTVLTAGAAVALTFGAINGYLASGIQLGAALGRARTVPLLSTPVGPDAGWSGRSVLTLTCSCALVVAATALAGLQLDTLVRATSALLGAVTLAGTLAGARLLTGGARVGALLASVLVALVLVSCGWMLLLPVALAAGAALYGRRVAAVERARASRSPRAPERHGRARRVAARGDDAGHPIGQSDRGPEPDRVERM</sequence>
<evidence type="ECO:0000256" key="5">
    <source>
        <dbReference type="ARBA" id="ARBA00023136"/>
    </source>
</evidence>
<feature type="transmembrane region" description="Helical" evidence="7">
    <location>
        <begin position="94"/>
        <end position="115"/>
    </location>
</feature>
<feature type="compositionally biased region" description="Basic and acidic residues" evidence="6">
    <location>
        <begin position="416"/>
        <end position="427"/>
    </location>
</feature>
<organism evidence="8 9">
    <name type="scientific">Cellulomonas alba</name>
    <dbReference type="NCBI Taxonomy" id="3053467"/>
    <lineage>
        <taxon>Bacteria</taxon>
        <taxon>Bacillati</taxon>
        <taxon>Actinomycetota</taxon>
        <taxon>Actinomycetes</taxon>
        <taxon>Micrococcales</taxon>
        <taxon>Cellulomonadaceae</taxon>
        <taxon>Cellulomonas</taxon>
    </lineage>
</organism>
<dbReference type="Proteomes" id="UP001529338">
    <property type="component" value="Unassembled WGS sequence"/>
</dbReference>
<comment type="caution">
    <text evidence="8">The sequence shown here is derived from an EMBL/GenBank/DDBJ whole genome shotgun (WGS) entry which is preliminary data.</text>
</comment>
<feature type="transmembrane region" description="Helical" evidence="7">
    <location>
        <begin position="185"/>
        <end position="203"/>
    </location>
</feature>
<evidence type="ECO:0000313" key="9">
    <source>
        <dbReference type="Proteomes" id="UP001529338"/>
    </source>
</evidence>
<protein>
    <submittedName>
        <fullName evidence="8">APC family permease</fullName>
    </submittedName>
</protein>
<evidence type="ECO:0000256" key="7">
    <source>
        <dbReference type="SAM" id="Phobius"/>
    </source>
</evidence>
<dbReference type="Gene3D" id="1.20.1740.10">
    <property type="entry name" value="Amino acid/polyamine transporter I"/>
    <property type="match status" value="1"/>
</dbReference>
<keyword evidence="4 7" id="KW-1133">Transmembrane helix</keyword>
<keyword evidence="3 7" id="KW-0812">Transmembrane</keyword>
<gene>
    <name evidence="8" type="ORF">QRT04_07600</name>
</gene>